<comment type="caution">
    <text evidence="1">The sequence shown here is derived from an EMBL/GenBank/DDBJ whole genome shotgun (WGS) entry which is preliminary data.</text>
</comment>
<dbReference type="Proteomes" id="UP001157017">
    <property type="component" value="Unassembled WGS sequence"/>
</dbReference>
<name>A0ABQ6JDR1_9ACTN</name>
<proteinExistence type="predicted"/>
<keyword evidence="2" id="KW-1185">Reference proteome</keyword>
<dbReference type="EMBL" id="BSUZ01000001">
    <property type="protein sequence ID" value="GMA86321.1"/>
    <property type="molecule type" value="Genomic_DNA"/>
</dbReference>
<reference evidence="2" key="1">
    <citation type="journal article" date="2019" name="Int. J. Syst. Evol. Microbiol.">
        <title>The Global Catalogue of Microorganisms (GCM) 10K type strain sequencing project: providing services to taxonomists for standard genome sequencing and annotation.</title>
        <authorList>
            <consortium name="The Broad Institute Genomics Platform"/>
            <consortium name="The Broad Institute Genome Sequencing Center for Infectious Disease"/>
            <person name="Wu L."/>
            <person name="Ma J."/>
        </authorList>
    </citation>
    <scope>NUCLEOTIDE SEQUENCE [LARGE SCALE GENOMIC DNA]</scope>
    <source>
        <strain evidence="2">NBRC 108730</strain>
    </source>
</reference>
<sequence length="100" mass="10919">MSKAVGREADGAKLIADTKALLTKTAADNASFKGRTFAIGNISGSDLAYFTKTDIRSQAAAAGGVRDQRLLREARERRLLRHPLGRAGRRARRRRAGLLR</sequence>
<evidence type="ECO:0000313" key="2">
    <source>
        <dbReference type="Proteomes" id="UP001157017"/>
    </source>
</evidence>
<gene>
    <name evidence="1" type="ORF">GCM10025868_15710</name>
</gene>
<accession>A0ABQ6JDR1</accession>
<dbReference type="Gene3D" id="3.40.50.1980">
    <property type="entry name" value="Nitrogenase molybdenum iron protein domain"/>
    <property type="match status" value="1"/>
</dbReference>
<organism evidence="1 2">
    <name type="scientific">Angustibacter aerolatus</name>
    <dbReference type="NCBI Taxonomy" id="1162965"/>
    <lineage>
        <taxon>Bacteria</taxon>
        <taxon>Bacillati</taxon>
        <taxon>Actinomycetota</taxon>
        <taxon>Actinomycetes</taxon>
        <taxon>Kineosporiales</taxon>
        <taxon>Kineosporiaceae</taxon>
    </lineage>
</organism>
<protein>
    <submittedName>
        <fullName evidence="1">Uncharacterized protein</fullName>
    </submittedName>
</protein>
<evidence type="ECO:0000313" key="1">
    <source>
        <dbReference type="EMBL" id="GMA86321.1"/>
    </source>
</evidence>